<dbReference type="Proteomes" id="UP000244328">
    <property type="component" value="Segment"/>
</dbReference>
<evidence type="ECO:0000313" key="4">
    <source>
        <dbReference type="Proteomes" id="UP000244328"/>
    </source>
</evidence>
<keyword evidence="2" id="KW-0812">Transmembrane</keyword>
<evidence type="ECO:0000256" key="2">
    <source>
        <dbReference type="SAM" id="Phobius"/>
    </source>
</evidence>
<reference evidence="3 4" key="1">
    <citation type="submission" date="2018-02" db="EMBL/GenBank/DDBJ databases">
        <title>Isolation, characterization and genome analysis of lytic bacteriophages against Enterobacter cloacae.</title>
        <authorList>
            <person name="Ramesh N."/>
            <person name="Prasanth M."/>
            <person name="Tamhankar A.J."/>
            <person name="Lundborg C.S."/>
        </authorList>
    </citation>
    <scope>NUCLEOTIDE SEQUENCE [LARGE SCALE GENOMIC DNA]</scope>
</reference>
<evidence type="ECO:0000313" key="3">
    <source>
        <dbReference type="EMBL" id="AVR55409.1"/>
    </source>
</evidence>
<evidence type="ECO:0000256" key="1">
    <source>
        <dbReference type="SAM" id="MobiDB-lite"/>
    </source>
</evidence>
<dbReference type="EMBL" id="MG999954">
    <property type="protein sequence ID" value="AVR55409.1"/>
    <property type="molecule type" value="Genomic_DNA"/>
</dbReference>
<accession>A0A2R3ZXC4</accession>
<proteinExistence type="predicted"/>
<name>A0A2R3ZXC4_9CAUD</name>
<feature type="transmembrane region" description="Helical" evidence="2">
    <location>
        <begin position="6"/>
        <end position="24"/>
    </location>
</feature>
<organism evidence="3 4">
    <name type="scientific">Enterobacter phage myPSH1140</name>
    <dbReference type="NCBI Taxonomy" id="2108137"/>
    <lineage>
        <taxon>Viruses</taxon>
        <taxon>Duplodnaviria</taxon>
        <taxon>Heunggongvirae</taxon>
        <taxon>Uroviricota</taxon>
        <taxon>Caudoviricetes</taxon>
        <taxon>Pantevenvirales</taxon>
        <taxon>Straboviridae</taxon>
        <taxon>Tevenvirinae</taxon>
        <taxon>Karamvirus</taxon>
        <taxon>Karamvirus mypsh1140</taxon>
    </lineage>
</organism>
<keyword evidence="4" id="KW-1185">Reference proteome</keyword>
<keyword evidence="2" id="KW-0472">Membrane</keyword>
<feature type="region of interest" description="Disordered" evidence="1">
    <location>
        <begin position="69"/>
        <end position="88"/>
    </location>
</feature>
<protein>
    <submittedName>
        <fullName evidence="3">Putative membrane protein</fullName>
    </submittedName>
</protein>
<keyword evidence="2" id="KW-1133">Transmembrane helix</keyword>
<sequence length="118" mass="13419">MFKITNTHVIVVALGLAAYGFIQFQSMRIDNLKLGLKEVQEVAEAQGKAIDKLQLDIKNLNTYDEVRKENRAEADKSDAKMAKDAKREHVVKAKPKLVEKQLNESFNKLTLEFQEATK</sequence>
<gene>
    <name evidence="3" type="ORF">PSH1140_204</name>
</gene>